<protein>
    <submittedName>
        <fullName evidence="1">Uncharacterized protein</fullName>
    </submittedName>
</protein>
<keyword evidence="2" id="KW-1185">Reference proteome</keyword>
<name>A0A1Q9ELQ4_SYMMI</name>
<evidence type="ECO:0000313" key="2">
    <source>
        <dbReference type="Proteomes" id="UP000186817"/>
    </source>
</evidence>
<dbReference type="EMBL" id="LSRX01000120">
    <property type="protein sequence ID" value="OLQ08281.1"/>
    <property type="molecule type" value="Genomic_DNA"/>
</dbReference>
<accession>A0A1Q9ELQ4</accession>
<comment type="caution">
    <text evidence="1">The sequence shown here is derived from an EMBL/GenBank/DDBJ whole genome shotgun (WGS) entry which is preliminary data.</text>
</comment>
<sequence>MSLSLSVCSLCSAYPCHDQRLRPLEGRAVLRCNQCRTGQRLSAVLTVATLRRCSCSARLRKAARGSHASRLQDTDFKLQEAVREAKVVFCILCRGSSSKDAWPKSPEGVRSLGNTRDDVARSLMAALGRDSPEAAVALVFEDTRQTRSRQWWVLTSGFLEQEVTEYSVLRQCQRLAQSIHDEHSDESCRRAASAACAARPHGAYFLPSRDSLQETAAAFFEALGCENSVLVLLDETFPPLPVTAPSASADVPEARRAVFVLGLREELNPEQLECFARAAVEKEWSVLRLSMGWVGEFTSKVVARLQALQSCQQLLKSLGVLKHWKQTGSLNTLRGWPCPDSREQELFSRDGPLVHFCMPVQAPLPELSCDPLGSSAAACSLLARSCIAGLWRAHHAWDRCRLSFAFTCGAVLTVTRRFKGRFQGRRATEYCVLKELRELVDAALQERMQKGSLAKAAMPGRRACTVQLPENGLLPTLPYRRDGTLQLYLESRSDVLRSDASDVSASELLQALWKPLAEKAEVFSVAEKKMRMPLNRSDFKHHCKIGSSSEVVRKCLNPIRMPAITDNVSFNNIAREWRCKWSADGEKASLKAAQAALEEVLPEIKKVDGLGSVQRVVCGGCLDFKVVVKLPADKFGDWEKTKFAPEEAFLGKLKGIEGISIVETQTYTLEEDCYRYWYHACHLSRSGDFGVLGKDTAERLDACLLKILSRALILSPVEPVATCRGACAPFATVVRCLLPWAEWCNRSHQCLRKAKMAASRAARATVAAVALMSTLAFLAPSSPRVAPPAHRGMAPASIGDSDNQGGLQLSASVGFAALLAAAVLRRASITDKVSFDNIAREWRCKWSADDDKASLDAAQEALDSVISDVKSVDGVKSVQRVVCGGCLDFKVVVKLPADKFGDWENAGFAPEEAFLDKLKAIDGISTVETQTYTLEEV</sequence>
<evidence type="ECO:0000313" key="1">
    <source>
        <dbReference type="EMBL" id="OLQ08281.1"/>
    </source>
</evidence>
<dbReference type="Proteomes" id="UP000186817">
    <property type="component" value="Unassembled WGS sequence"/>
</dbReference>
<proteinExistence type="predicted"/>
<organism evidence="1 2">
    <name type="scientific">Symbiodinium microadriaticum</name>
    <name type="common">Dinoflagellate</name>
    <name type="synonym">Zooxanthella microadriatica</name>
    <dbReference type="NCBI Taxonomy" id="2951"/>
    <lineage>
        <taxon>Eukaryota</taxon>
        <taxon>Sar</taxon>
        <taxon>Alveolata</taxon>
        <taxon>Dinophyceae</taxon>
        <taxon>Suessiales</taxon>
        <taxon>Symbiodiniaceae</taxon>
        <taxon>Symbiodinium</taxon>
    </lineage>
</organism>
<reference evidence="1 2" key="1">
    <citation type="submission" date="2016-02" db="EMBL/GenBank/DDBJ databases">
        <title>Genome analysis of coral dinoflagellate symbionts highlights evolutionary adaptations to a symbiotic lifestyle.</title>
        <authorList>
            <person name="Aranda M."/>
            <person name="Li Y."/>
            <person name="Liew Y.J."/>
            <person name="Baumgarten S."/>
            <person name="Simakov O."/>
            <person name="Wilson M."/>
            <person name="Piel J."/>
            <person name="Ashoor H."/>
            <person name="Bougouffa S."/>
            <person name="Bajic V.B."/>
            <person name="Ryu T."/>
            <person name="Ravasi T."/>
            <person name="Bayer T."/>
            <person name="Micklem G."/>
            <person name="Kim H."/>
            <person name="Bhak J."/>
            <person name="Lajeunesse T.C."/>
            <person name="Voolstra C.R."/>
        </authorList>
    </citation>
    <scope>NUCLEOTIDE SEQUENCE [LARGE SCALE GENOMIC DNA]</scope>
    <source>
        <strain evidence="1 2">CCMP2467</strain>
    </source>
</reference>
<dbReference type="AlphaFoldDB" id="A0A1Q9ELQ4"/>
<gene>
    <name evidence="1" type="ORF">AK812_SmicGene8196</name>
</gene>
<dbReference type="OrthoDB" id="447223at2759"/>